<evidence type="ECO:0000313" key="2">
    <source>
        <dbReference type="Proteomes" id="UP000619976"/>
    </source>
</evidence>
<dbReference type="Proteomes" id="UP000619976">
    <property type="component" value="Unassembled WGS sequence"/>
</dbReference>
<dbReference type="EMBL" id="JAEKCB010000001">
    <property type="protein sequence ID" value="MBJ2116199.1"/>
    <property type="molecule type" value="Genomic_DNA"/>
</dbReference>
<sequence length="233" mass="27542">MKLNNSVLHEILNQKGILHFYHANTVATSITFIEQGGLLARGDVERENLIQTIQASDDDDKLFDVWDDVFIDIVDLHGFFPRQNLYGPILFKFNIDLLLDDNLNIYVTKNNPIYWNLQLSEEEKYFQDADELEKNWDNYPLQQKMFTIRKPGNPVLFDYLEEIIVDDPQVIIYENINLYQEALNALKKTTEHIPELQKKIKTRVCSNCYCQSNYFKQIPHSDLRRLFLPFQHP</sequence>
<keyword evidence="2" id="KW-1185">Reference proteome</keyword>
<comment type="caution">
    <text evidence="1">The sequence shown here is derived from an EMBL/GenBank/DDBJ whole genome shotgun (WGS) entry which is preliminary data.</text>
</comment>
<evidence type="ECO:0000313" key="1">
    <source>
        <dbReference type="EMBL" id="MBJ2116199.1"/>
    </source>
</evidence>
<dbReference type="RefSeq" id="WP_198812912.1">
    <property type="nucleotide sequence ID" value="NZ_JAEKCB010000001.1"/>
</dbReference>
<evidence type="ECO:0008006" key="3">
    <source>
        <dbReference type="Google" id="ProtNLM"/>
    </source>
</evidence>
<reference evidence="1 2" key="1">
    <citation type="submission" date="2020-12" db="EMBL/GenBank/DDBJ databases">
        <title>Enhanced detection system for hospital associated transmission using whole genome sequencing surveillance.</title>
        <authorList>
            <person name="Harrison L.H."/>
            <person name="Van Tyne D."/>
            <person name="Marsh J.W."/>
            <person name="Griffith M.P."/>
            <person name="Snyder D.J."/>
            <person name="Cooper V.S."/>
            <person name="Mustapha M."/>
        </authorList>
    </citation>
    <scope>NUCLEOTIDE SEQUENCE [LARGE SCALE GENOMIC DNA]</scope>
    <source>
        <strain evidence="1 2">PR00195</strain>
    </source>
</reference>
<name>A0ABS0VYS1_9GAMM</name>
<accession>A0ABS0VYS1</accession>
<organism evidence="1 2">
    <name type="scientific">Proteus penneri</name>
    <dbReference type="NCBI Taxonomy" id="102862"/>
    <lineage>
        <taxon>Bacteria</taxon>
        <taxon>Pseudomonadati</taxon>
        <taxon>Pseudomonadota</taxon>
        <taxon>Gammaproteobacteria</taxon>
        <taxon>Enterobacterales</taxon>
        <taxon>Morganellaceae</taxon>
        <taxon>Proteus</taxon>
    </lineage>
</organism>
<protein>
    <recommendedName>
        <fullName evidence="3">DUF4433 domain-containing protein</fullName>
    </recommendedName>
</protein>
<proteinExistence type="predicted"/>
<gene>
    <name evidence="1" type="ORF">JFQ69_00730</name>
</gene>